<organism evidence="2">
    <name type="scientific">Arundo donax</name>
    <name type="common">Giant reed</name>
    <name type="synonym">Donax arundinaceus</name>
    <dbReference type="NCBI Taxonomy" id="35708"/>
    <lineage>
        <taxon>Eukaryota</taxon>
        <taxon>Viridiplantae</taxon>
        <taxon>Streptophyta</taxon>
        <taxon>Embryophyta</taxon>
        <taxon>Tracheophyta</taxon>
        <taxon>Spermatophyta</taxon>
        <taxon>Magnoliopsida</taxon>
        <taxon>Liliopsida</taxon>
        <taxon>Poales</taxon>
        <taxon>Poaceae</taxon>
        <taxon>PACMAD clade</taxon>
        <taxon>Arundinoideae</taxon>
        <taxon>Arundineae</taxon>
        <taxon>Arundo</taxon>
    </lineage>
</organism>
<reference evidence="2" key="1">
    <citation type="submission" date="2014-09" db="EMBL/GenBank/DDBJ databases">
        <authorList>
            <person name="Magalhaes I.L.F."/>
            <person name="Oliveira U."/>
            <person name="Santos F.R."/>
            <person name="Vidigal T.H.D.A."/>
            <person name="Brescovit A.D."/>
            <person name="Santos A.J."/>
        </authorList>
    </citation>
    <scope>NUCLEOTIDE SEQUENCE</scope>
    <source>
        <tissue evidence="2">Shoot tissue taken approximately 20 cm above the soil surface</tissue>
    </source>
</reference>
<sequence>MTHLLVSMAWTSMLFLSVPDTVLPAAGGASPGLAFSTGSPRRTP</sequence>
<dbReference type="EMBL" id="GBRH01205935">
    <property type="protein sequence ID" value="JAD91960.1"/>
    <property type="molecule type" value="Transcribed_RNA"/>
</dbReference>
<evidence type="ECO:0000313" key="2">
    <source>
        <dbReference type="EMBL" id="JAD91960.1"/>
    </source>
</evidence>
<reference evidence="2" key="2">
    <citation type="journal article" date="2015" name="Data Brief">
        <title>Shoot transcriptome of the giant reed, Arundo donax.</title>
        <authorList>
            <person name="Barrero R.A."/>
            <person name="Guerrero F.D."/>
            <person name="Moolhuijzen P."/>
            <person name="Goolsby J.A."/>
            <person name="Tidwell J."/>
            <person name="Bellgard S.E."/>
            <person name="Bellgard M.I."/>
        </authorList>
    </citation>
    <scope>NUCLEOTIDE SEQUENCE</scope>
    <source>
        <tissue evidence="2">Shoot tissue taken approximately 20 cm above the soil surface</tissue>
    </source>
</reference>
<protein>
    <submittedName>
        <fullName evidence="2">Uncharacterized protein</fullName>
    </submittedName>
</protein>
<proteinExistence type="predicted"/>
<feature type="chain" id="PRO_5002045203" evidence="1">
    <location>
        <begin position="25"/>
        <end position="44"/>
    </location>
</feature>
<evidence type="ECO:0000256" key="1">
    <source>
        <dbReference type="SAM" id="SignalP"/>
    </source>
</evidence>
<keyword evidence="1" id="KW-0732">Signal</keyword>
<feature type="signal peptide" evidence="1">
    <location>
        <begin position="1"/>
        <end position="24"/>
    </location>
</feature>
<accession>A0A0A9E218</accession>
<dbReference type="AlphaFoldDB" id="A0A0A9E218"/>
<name>A0A0A9E218_ARUDO</name>